<evidence type="ECO:0000313" key="3">
    <source>
        <dbReference type="Proteomes" id="UP001176521"/>
    </source>
</evidence>
<evidence type="ECO:0000313" key="2">
    <source>
        <dbReference type="EMBL" id="KAK0519777.1"/>
    </source>
</evidence>
<sequence>MAQRLNKLQAQGGGAGLTPPSEASSTTLPSPDMSPAATHAAKRIKKEANAAAFTTPRHALLLRGEHGAFILSSPSNAVASSQPVSDLVFDKNDAPQPESEPTRDPVPKQEPGSKHGMRPAKQATPPADAKPAKRAADPPVLDADDEDEWAQRARTLEALATGDLPTAAHRPELAWWSGIAKCTTRSIYDNLERLGLDTSRILRIRHSPGVDYVAEVVFRPGSLANFQVQLRSLGIDQVFGGPMALSILPPHEALFPALPAGDSVAVDQTPEAPQLHLISSLIAYANKERSRRPAVSKAYTDRARMLAFHWDHTLPASFDSQP</sequence>
<gene>
    <name evidence="2" type="ORF">OC842_007327</name>
</gene>
<dbReference type="AlphaFoldDB" id="A0AAN6JGV7"/>
<feature type="compositionally biased region" description="Basic and acidic residues" evidence="1">
    <location>
        <begin position="100"/>
        <end position="113"/>
    </location>
</feature>
<accession>A0AAN6JGV7</accession>
<feature type="region of interest" description="Disordered" evidence="1">
    <location>
        <begin position="1"/>
        <end position="50"/>
    </location>
</feature>
<feature type="region of interest" description="Disordered" evidence="1">
    <location>
        <begin position="81"/>
        <end position="143"/>
    </location>
</feature>
<proteinExistence type="predicted"/>
<organism evidence="2 3">
    <name type="scientific">Tilletia horrida</name>
    <dbReference type="NCBI Taxonomy" id="155126"/>
    <lineage>
        <taxon>Eukaryota</taxon>
        <taxon>Fungi</taxon>
        <taxon>Dikarya</taxon>
        <taxon>Basidiomycota</taxon>
        <taxon>Ustilaginomycotina</taxon>
        <taxon>Exobasidiomycetes</taxon>
        <taxon>Tilletiales</taxon>
        <taxon>Tilletiaceae</taxon>
        <taxon>Tilletia</taxon>
    </lineage>
</organism>
<dbReference type="EMBL" id="JAPDMQ010000909">
    <property type="protein sequence ID" value="KAK0519777.1"/>
    <property type="molecule type" value="Genomic_DNA"/>
</dbReference>
<dbReference type="Proteomes" id="UP001176521">
    <property type="component" value="Unassembled WGS sequence"/>
</dbReference>
<evidence type="ECO:0000256" key="1">
    <source>
        <dbReference type="SAM" id="MobiDB-lite"/>
    </source>
</evidence>
<keyword evidence="3" id="KW-1185">Reference proteome</keyword>
<feature type="compositionally biased region" description="Low complexity" evidence="1">
    <location>
        <begin position="119"/>
        <end position="129"/>
    </location>
</feature>
<reference evidence="2" key="1">
    <citation type="journal article" date="2023" name="PhytoFront">
        <title>Draft Genome Resources of Seven Strains of Tilletia horrida, Causal Agent of Kernel Smut of Rice.</title>
        <authorList>
            <person name="Khanal S."/>
            <person name="Antony Babu S."/>
            <person name="Zhou X.G."/>
        </authorList>
    </citation>
    <scope>NUCLEOTIDE SEQUENCE</scope>
    <source>
        <strain evidence="2">TX3</strain>
    </source>
</reference>
<comment type="caution">
    <text evidence="2">The sequence shown here is derived from an EMBL/GenBank/DDBJ whole genome shotgun (WGS) entry which is preliminary data.</text>
</comment>
<name>A0AAN6JGV7_9BASI</name>
<protein>
    <submittedName>
        <fullName evidence="2">Uncharacterized protein</fullName>
    </submittedName>
</protein>